<evidence type="ECO:0000313" key="2">
    <source>
        <dbReference type="EMBL" id="CAI0550698.1"/>
    </source>
</evidence>
<sequence length="86" mass="9109">MAHQLAFLACLVALAACAGPTLAGEPANLQDFCLASPNANVRMNGLACKDPTTVRASDFAFSELHIQGIPRMWWGHPGFRDPNSGA</sequence>
<evidence type="ECO:0000313" key="3">
    <source>
        <dbReference type="Proteomes" id="UP001154282"/>
    </source>
</evidence>
<feature type="chain" id="PRO_5043449076" evidence="1">
    <location>
        <begin position="24"/>
        <end position="86"/>
    </location>
</feature>
<dbReference type="AlphaFoldDB" id="A0AAV0R2V5"/>
<comment type="caution">
    <text evidence="2">The sequence shown here is derived from an EMBL/GenBank/DDBJ whole genome shotgun (WGS) entry which is preliminary data.</text>
</comment>
<dbReference type="Proteomes" id="UP001154282">
    <property type="component" value="Unassembled WGS sequence"/>
</dbReference>
<dbReference type="EMBL" id="CAMGYJ010000010">
    <property type="protein sequence ID" value="CAI0550698.1"/>
    <property type="molecule type" value="Genomic_DNA"/>
</dbReference>
<keyword evidence="1" id="KW-0732">Signal</keyword>
<reference evidence="2" key="1">
    <citation type="submission" date="2022-08" db="EMBL/GenBank/DDBJ databases">
        <authorList>
            <person name="Gutierrez-Valencia J."/>
        </authorList>
    </citation>
    <scope>NUCLEOTIDE SEQUENCE</scope>
</reference>
<keyword evidence="3" id="KW-1185">Reference proteome</keyword>
<dbReference type="InterPro" id="IPR014710">
    <property type="entry name" value="RmlC-like_jellyroll"/>
</dbReference>
<feature type="signal peptide" evidence="1">
    <location>
        <begin position="1"/>
        <end position="23"/>
    </location>
</feature>
<evidence type="ECO:0000256" key="1">
    <source>
        <dbReference type="SAM" id="SignalP"/>
    </source>
</evidence>
<dbReference type="Gene3D" id="2.60.120.10">
    <property type="entry name" value="Jelly Rolls"/>
    <property type="match status" value="1"/>
</dbReference>
<accession>A0AAV0R2V5</accession>
<name>A0AAV0R2V5_9ROSI</name>
<organism evidence="2 3">
    <name type="scientific">Linum tenue</name>
    <dbReference type="NCBI Taxonomy" id="586396"/>
    <lineage>
        <taxon>Eukaryota</taxon>
        <taxon>Viridiplantae</taxon>
        <taxon>Streptophyta</taxon>
        <taxon>Embryophyta</taxon>
        <taxon>Tracheophyta</taxon>
        <taxon>Spermatophyta</taxon>
        <taxon>Magnoliopsida</taxon>
        <taxon>eudicotyledons</taxon>
        <taxon>Gunneridae</taxon>
        <taxon>Pentapetalae</taxon>
        <taxon>rosids</taxon>
        <taxon>fabids</taxon>
        <taxon>Malpighiales</taxon>
        <taxon>Linaceae</taxon>
        <taxon>Linum</taxon>
    </lineage>
</organism>
<protein>
    <submittedName>
        <fullName evidence="2">Uncharacterized protein</fullName>
    </submittedName>
</protein>
<gene>
    <name evidence="2" type="ORF">LITE_LOCUS45648</name>
</gene>
<proteinExistence type="predicted"/>